<protein>
    <submittedName>
        <fullName evidence="2">Uncharacterized protein</fullName>
    </submittedName>
</protein>
<accession>A0A1S1HEL2</accession>
<proteinExistence type="predicted"/>
<feature type="region of interest" description="Disordered" evidence="1">
    <location>
        <begin position="78"/>
        <end position="122"/>
    </location>
</feature>
<dbReference type="Proteomes" id="UP000179467">
    <property type="component" value="Unassembled WGS sequence"/>
</dbReference>
<dbReference type="EMBL" id="MIPT01000001">
    <property type="protein sequence ID" value="OHT20252.1"/>
    <property type="molecule type" value="Genomic_DNA"/>
</dbReference>
<evidence type="ECO:0000313" key="3">
    <source>
        <dbReference type="Proteomes" id="UP000179467"/>
    </source>
</evidence>
<name>A0A1S1HEL2_9SPHN</name>
<keyword evidence="3" id="KW-1185">Reference proteome</keyword>
<organism evidence="2 3">
    <name type="scientific">Edaphosphingomonas haloaromaticamans</name>
    <dbReference type="NCBI Taxonomy" id="653954"/>
    <lineage>
        <taxon>Bacteria</taxon>
        <taxon>Pseudomonadati</taxon>
        <taxon>Pseudomonadota</taxon>
        <taxon>Alphaproteobacteria</taxon>
        <taxon>Sphingomonadales</taxon>
        <taxon>Rhizorhabdaceae</taxon>
        <taxon>Edaphosphingomonas</taxon>
    </lineage>
</organism>
<comment type="caution">
    <text evidence="2">The sequence shown here is derived from an EMBL/GenBank/DDBJ whole genome shotgun (WGS) entry which is preliminary data.</text>
</comment>
<evidence type="ECO:0000256" key="1">
    <source>
        <dbReference type="SAM" id="MobiDB-lite"/>
    </source>
</evidence>
<gene>
    <name evidence="2" type="ORF">BHE75_02248</name>
</gene>
<feature type="compositionally biased region" description="Low complexity" evidence="1">
    <location>
        <begin position="83"/>
        <end position="122"/>
    </location>
</feature>
<sequence length="122" mass="12659">MIGVAARRDQPGGRVILRHVEAGGGRRPIGAFRQIARRGGGGEHRLAHALRPREQPGMVHPALRHGIPESGDLIAMAKRRHNPSSAASSRAVTSSAVPVASTMRKRAGSPAASAAKAAATRA</sequence>
<dbReference type="AlphaFoldDB" id="A0A1S1HEL2"/>
<reference evidence="2 3" key="1">
    <citation type="submission" date="2016-09" db="EMBL/GenBank/DDBJ databases">
        <title>Metabolic pathway, cell adaptation mechanisms and a novel monoxygenase revealed through proteogenomic-transcription analysis of a Sphingomonas haloaromaticamans strain degrading the fungicide ortho-phenylphenol.</title>
        <authorList>
            <person name="Perruchon C."/>
            <person name="Papadopoulou E.S."/>
            <person name="Rousidou C."/>
            <person name="Vasileiadis S."/>
            <person name="Tanou G."/>
            <person name="Amoutzias G."/>
            <person name="Molassiotis A."/>
            <person name="Karpouzas D.G."/>
        </authorList>
    </citation>
    <scope>NUCLEOTIDE SEQUENCE [LARGE SCALE GENOMIC DNA]</scope>
    <source>
        <strain evidence="2 3">P3</strain>
    </source>
</reference>
<evidence type="ECO:0000313" key="2">
    <source>
        <dbReference type="EMBL" id="OHT20252.1"/>
    </source>
</evidence>